<dbReference type="PANTHER" id="PTHR24291">
    <property type="entry name" value="CYTOCHROME P450 FAMILY 4"/>
    <property type="match status" value="1"/>
</dbReference>
<keyword evidence="9" id="KW-1185">Reference proteome</keyword>
<name>A0AAV5UXR3_9BILA</name>
<dbReference type="InterPro" id="IPR036396">
    <property type="entry name" value="Cyt_P450_sf"/>
</dbReference>
<dbReference type="GO" id="GO:0005506">
    <property type="term" value="F:iron ion binding"/>
    <property type="evidence" value="ECO:0007669"/>
    <property type="project" value="InterPro"/>
</dbReference>
<evidence type="ECO:0000256" key="6">
    <source>
        <dbReference type="PIRSR" id="PIRSR602401-1"/>
    </source>
</evidence>
<evidence type="ECO:0000256" key="1">
    <source>
        <dbReference type="ARBA" id="ARBA00001971"/>
    </source>
</evidence>
<dbReference type="CDD" id="cd20628">
    <property type="entry name" value="CYP4"/>
    <property type="match status" value="1"/>
</dbReference>
<gene>
    <name evidence="8" type="ORF">PFISCL1PPCAC_2598</name>
</gene>
<dbReference type="PROSITE" id="PS00086">
    <property type="entry name" value="CYTOCHROME_P450"/>
    <property type="match status" value="1"/>
</dbReference>
<dbReference type="SUPFAM" id="SSF48264">
    <property type="entry name" value="Cytochrome P450"/>
    <property type="match status" value="1"/>
</dbReference>
<reference evidence="8" key="1">
    <citation type="submission" date="2023-10" db="EMBL/GenBank/DDBJ databases">
        <title>Genome assembly of Pristionchus species.</title>
        <authorList>
            <person name="Yoshida K."/>
            <person name="Sommer R.J."/>
        </authorList>
    </citation>
    <scope>NUCLEOTIDE SEQUENCE</scope>
    <source>
        <strain evidence="8">RS5133</strain>
    </source>
</reference>
<feature type="binding site" description="axial binding residue" evidence="6">
    <location>
        <position position="461"/>
    </location>
    <ligand>
        <name>heme</name>
        <dbReference type="ChEBI" id="CHEBI:30413"/>
    </ligand>
    <ligandPart>
        <name>Fe</name>
        <dbReference type="ChEBI" id="CHEBI:18248"/>
    </ligandPart>
</feature>
<evidence type="ECO:0000256" key="3">
    <source>
        <dbReference type="ARBA" id="ARBA00022617"/>
    </source>
</evidence>
<protein>
    <recommendedName>
        <fullName evidence="10">Cytochrome P450</fullName>
    </recommendedName>
</protein>
<dbReference type="InterPro" id="IPR001128">
    <property type="entry name" value="Cyt_P450"/>
</dbReference>
<keyword evidence="7" id="KW-0560">Oxidoreductase</keyword>
<proteinExistence type="inferred from homology"/>
<keyword evidence="6 7" id="KW-0479">Metal-binding</keyword>
<keyword evidence="5 7" id="KW-0503">Monooxygenase</keyword>
<dbReference type="AlphaFoldDB" id="A0AAV5UXR3"/>
<dbReference type="InterPro" id="IPR017972">
    <property type="entry name" value="Cyt_P450_CS"/>
</dbReference>
<keyword evidence="3 6" id="KW-0349">Heme</keyword>
<evidence type="ECO:0000313" key="9">
    <source>
        <dbReference type="Proteomes" id="UP001432322"/>
    </source>
</evidence>
<evidence type="ECO:0000313" key="8">
    <source>
        <dbReference type="EMBL" id="GMT11301.1"/>
    </source>
</evidence>
<accession>A0AAV5UXR3</accession>
<evidence type="ECO:0000256" key="7">
    <source>
        <dbReference type="RuleBase" id="RU000461"/>
    </source>
</evidence>
<dbReference type="InterPro" id="IPR050196">
    <property type="entry name" value="Cytochrome_P450_Monoox"/>
</dbReference>
<dbReference type="GO" id="GO:0016705">
    <property type="term" value="F:oxidoreductase activity, acting on paired donors, with incorporation or reduction of molecular oxygen"/>
    <property type="evidence" value="ECO:0007669"/>
    <property type="project" value="InterPro"/>
</dbReference>
<dbReference type="GO" id="GO:0020037">
    <property type="term" value="F:heme binding"/>
    <property type="evidence" value="ECO:0007669"/>
    <property type="project" value="InterPro"/>
</dbReference>
<dbReference type="Gene3D" id="1.10.630.10">
    <property type="entry name" value="Cytochrome P450"/>
    <property type="match status" value="1"/>
</dbReference>
<evidence type="ECO:0000256" key="2">
    <source>
        <dbReference type="ARBA" id="ARBA00010617"/>
    </source>
</evidence>
<dbReference type="Pfam" id="PF00067">
    <property type="entry name" value="p450"/>
    <property type="match status" value="1"/>
</dbReference>
<dbReference type="InterPro" id="IPR002401">
    <property type="entry name" value="Cyt_P450_E_grp-I"/>
</dbReference>
<dbReference type="PANTHER" id="PTHR24291:SF146">
    <property type="entry name" value="CYTOCHROME P450"/>
    <property type="match status" value="1"/>
</dbReference>
<evidence type="ECO:0000256" key="4">
    <source>
        <dbReference type="ARBA" id="ARBA00023004"/>
    </source>
</evidence>
<comment type="cofactor">
    <cofactor evidence="1 6">
        <name>heme</name>
        <dbReference type="ChEBI" id="CHEBI:30413"/>
    </cofactor>
</comment>
<evidence type="ECO:0008006" key="10">
    <source>
        <dbReference type="Google" id="ProtNLM"/>
    </source>
</evidence>
<dbReference type="GO" id="GO:0004497">
    <property type="term" value="F:monooxygenase activity"/>
    <property type="evidence" value="ECO:0007669"/>
    <property type="project" value="UniProtKB-KW"/>
</dbReference>
<comment type="similarity">
    <text evidence="2 7">Belongs to the cytochrome P450 family.</text>
</comment>
<comment type="caution">
    <text evidence="8">The sequence shown here is derived from an EMBL/GenBank/DDBJ whole genome shotgun (WGS) entry which is preliminary data.</text>
</comment>
<evidence type="ECO:0000256" key="5">
    <source>
        <dbReference type="ARBA" id="ARBA00023033"/>
    </source>
</evidence>
<dbReference type="PRINTS" id="PR00385">
    <property type="entry name" value="P450"/>
</dbReference>
<keyword evidence="4 6" id="KW-0408">Iron</keyword>
<dbReference type="EMBL" id="BTSY01000001">
    <property type="protein sequence ID" value="GMT11301.1"/>
    <property type="molecule type" value="Genomic_DNA"/>
</dbReference>
<dbReference type="PRINTS" id="PR00463">
    <property type="entry name" value="EP450I"/>
</dbReference>
<sequence>MAILQLVLITLVIIAITLVTSWKRIKDLSVCAWRTYYNLYQIPGPKSYPIIGSALEYKVNSADLLMQLLEWADVYAFNKGSSGLIKTWIGMMPLAVIIKPEYCKLVLESNTQITKAAGYDKLSEWIGTGLLTSTNEKWFGRRKMLTPAFHFQVLKGYLETFIRQSQIFLDQIDKFADTGREVDLFPYIKRCALDIICETSMATQVDSQIGKNSEYVNAVVRLSDMIFTFERCPWLWIKPVWYACGMGYEFDRLVELTTDFTRRVINERRQTLIDDGESGRILENPGEFSKKKMVFLDLMLLTQEKNSLSDEDIREEVDTFMFEGHDTTGSSMGFTVWFLGQHPEYQANVHAELDEIFGDDDREPTEADLKKCVYLEKCIKESLRLCPPVPLMARRLSHDLILDDVVVPKDLTVLMLPFGTHRDPAEWERPNEFYPAHFDDAAVAKRHPFAYFPFSAGPRNCIGQKFAMTEEKTLLSFFFRKYRVESVEPMPGNRSVPEVVMKPENGVKCHMFKRQQKN</sequence>
<dbReference type="Proteomes" id="UP001432322">
    <property type="component" value="Unassembled WGS sequence"/>
</dbReference>
<organism evidence="8 9">
    <name type="scientific">Pristionchus fissidentatus</name>
    <dbReference type="NCBI Taxonomy" id="1538716"/>
    <lineage>
        <taxon>Eukaryota</taxon>
        <taxon>Metazoa</taxon>
        <taxon>Ecdysozoa</taxon>
        <taxon>Nematoda</taxon>
        <taxon>Chromadorea</taxon>
        <taxon>Rhabditida</taxon>
        <taxon>Rhabditina</taxon>
        <taxon>Diplogasteromorpha</taxon>
        <taxon>Diplogasteroidea</taxon>
        <taxon>Neodiplogasteridae</taxon>
        <taxon>Pristionchus</taxon>
    </lineage>
</organism>